<keyword evidence="5" id="KW-0255">Endonuclease</keyword>
<dbReference type="Gene3D" id="3.90.220.20">
    <property type="entry name" value="DNA methylase specificity domains"/>
    <property type="match status" value="2"/>
</dbReference>
<dbReference type="InterPro" id="IPR052021">
    <property type="entry name" value="Type-I_RS_S_subunit"/>
</dbReference>
<dbReference type="REBASE" id="356459">
    <property type="entry name" value="S.LspGr4ORF765P"/>
</dbReference>
<feature type="domain" description="Type I restriction modification DNA specificity" evidence="4">
    <location>
        <begin position="305"/>
        <end position="399"/>
    </location>
</feature>
<evidence type="ECO:0000256" key="3">
    <source>
        <dbReference type="ARBA" id="ARBA00023125"/>
    </source>
</evidence>
<name>A0A518N127_9GAMM</name>
<dbReference type="InterPro" id="IPR000055">
    <property type="entry name" value="Restrct_endonuc_typeI_TRD"/>
</dbReference>
<feature type="domain" description="Type I restriction modification DNA specificity" evidence="4">
    <location>
        <begin position="23"/>
        <end position="188"/>
    </location>
</feature>
<dbReference type="PANTHER" id="PTHR30408:SF12">
    <property type="entry name" value="TYPE I RESTRICTION ENZYME MJAVIII SPECIFICITY SUBUNIT"/>
    <property type="match status" value="1"/>
</dbReference>
<keyword evidence="5" id="KW-0540">Nuclease</keyword>
<dbReference type="Proteomes" id="UP000316584">
    <property type="component" value="Chromosome"/>
</dbReference>
<evidence type="ECO:0000313" key="6">
    <source>
        <dbReference type="Proteomes" id="UP000316584"/>
    </source>
</evidence>
<dbReference type="Gene3D" id="1.10.287.1120">
    <property type="entry name" value="Bipartite methylase S protein"/>
    <property type="match status" value="1"/>
</dbReference>
<sequence>MSLPAYPEYRVSDIDWVEMLPAHWDVANLKWVCRRYSGGTPDKNRLEFWEDGTVPWLNSGAVNDGCIYEPTTYITREALESSSAKWIPAGAILMALAGQGKTKGMVAQLMFESTCNQSMAAIVPAGRVQARYLYWWLANNYQNIRNMAGGDLRDGLNLDLLGEIPCPLPSCDEQAAIAVFLDREAAKIDALIAEQEKLLALLADKRQSTISHAVTRGIDPNAPMKDSGIPWLGEVPAHWTLGGLTKFIGPIVDYRGRTPDKGDKGMFLVTAKNVRDGIIDYEASQEYVDPNEAAALLSRGMPEVGDVLFTTEAPLGQVAQIDRTDIALAQRIVKFRGAPNVMTNEYLMYWLMSKPCQSRLASLATGSTALGIKASKLGMIECLVPTVSEQQAIVDFIRAELRRFDALRDEAQRAVELFKERRSALVAAAVTGQVDVRGAVESQAA</sequence>
<proteinExistence type="inferred from homology"/>
<reference evidence="5 6" key="1">
    <citation type="submission" date="2019-07" db="EMBL/GenBank/DDBJ databases">
        <title>Full genome sequence of Luteimonas sp. Gr-4.</title>
        <authorList>
            <person name="Im W.-T."/>
        </authorList>
    </citation>
    <scope>NUCLEOTIDE SEQUENCE [LARGE SCALE GENOMIC DNA]</scope>
    <source>
        <strain evidence="5 6">Gr-4</strain>
    </source>
</reference>
<dbReference type="GO" id="GO:0009307">
    <property type="term" value="P:DNA restriction-modification system"/>
    <property type="evidence" value="ECO:0007669"/>
    <property type="project" value="UniProtKB-KW"/>
</dbReference>
<protein>
    <submittedName>
        <fullName evidence="5">Restriction endonuclease subunit S</fullName>
    </submittedName>
</protein>
<dbReference type="KEGG" id="lug:FPZ22_00770"/>
<comment type="similarity">
    <text evidence="1">Belongs to the type-I restriction system S methylase family.</text>
</comment>
<dbReference type="GO" id="GO:0003677">
    <property type="term" value="F:DNA binding"/>
    <property type="evidence" value="ECO:0007669"/>
    <property type="project" value="UniProtKB-KW"/>
</dbReference>
<dbReference type="PANTHER" id="PTHR30408">
    <property type="entry name" value="TYPE-1 RESTRICTION ENZYME ECOKI SPECIFICITY PROTEIN"/>
    <property type="match status" value="1"/>
</dbReference>
<gene>
    <name evidence="5" type="ORF">FPZ22_00770</name>
</gene>
<keyword evidence="5" id="KW-0378">Hydrolase</keyword>
<keyword evidence="6" id="KW-1185">Reference proteome</keyword>
<dbReference type="SUPFAM" id="SSF116734">
    <property type="entry name" value="DNA methylase specificity domain"/>
    <property type="match status" value="2"/>
</dbReference>
<dbReference type="RefSeq" id="WP_144889397.1">
    <property type="nucleotide sequence ID" value="NZ_CP042218.1"/>
</dbReference>
<dbReference type="GO" id="GO:0004519">
    <property type="term" value="F:endonuclease activity"/>
    <property type="evidence" value="ECO:0007669"/>
    <property type="project" value="UniProtKB-KW"/>
</dbReference>
<accession>A0A518N127</accession>
<dbReference type="AlphaFoldDB" id="A0A518N127"/>
<organism evidence="5 6">
    <name type="scientific">Luteimonas granuli</name>
    <dbReference type="NCBI Taxonomy" id="1176533"/>
    <lineage>
        <taxon>Bacteria</taxon>
        <taxon>Pseudomonadati</taxon>
        <taxon>Pseudomonadota</taxon>
        <taxon>Gammaproteobacteria</taxon>
        <taxon>Lysobacterales</taxon>
        <taxon>Lysobacteraceae</taxon>
        <taxon>Luteimonas</taxon>
    </lineage>
</organism>
<keyword evidence="2" id="KW-0680">Restriction system</keyword>
<evidence type="ECO:0000313" key="5">
    <source>
        <dbReference type="EMBL" id="QDW65616.1"/>
    </source>
</evidence>
<dbReference type="Pfam" id="PF01420">
    <property type="entry name" value="Methylase_S"/>
    <property type="match status" value="2"/>
</dbReference>
<keyword evidence="3" id="KW-0238">DNA-binding</keyword>
<evidence type="ECO:0000256" key="2">
    <source>
        <dbReference type="ARBA" id="ARBA00022747"/>
    </source>
</evidence>
<evidence type="ECO:0000256" key="1">
    <source>
        <dbReference type="ARBA" id="ARBA00010923"/>
    </source>
</evidence>
<dbReference type="OrthoDB" id="9798929at2"/>
<dbReference type="CDD" id="cd17294">
    <property type="entry name" value="RMtype1_S_MmaC7ORF19P_TRD1-CR1_like"/>
    <property type="match status" value="1"/>
</dbReference>
<dbReference type="EMBL" id="CP042218">
    <property type="protein sequence ID" value="QDW65616.1"/>
    <property type="molecule type" value="Genomic_DNA"/>
</dbReference>
<dbReference type="InterPro" id="IPR044946">
    <property type="entry name" value="Restrct_endonuc_typeI_TRD_sf"/>
</dbReference>
<evidence type="ECO:0000259" key="4">
    <source>
        <dbReference type="Pfam" id="PF01420"/>
    </source>
</evidence>